<dbReference type="EMBL" id="JAFVMH010000017">
    <property type="protein sequence ID" value="MBO1326742.1"/>
    <property type="molecule type" value="Genomic_DNA"/>
</dbReference>
<dbReference type="RefSeq" id="WP_207847574.1">
    <property type="nucleotide sequence ID" value="NZ_JAFVMH010000017.1"/>
</dbReference>
<dbReference type="AlphaFoldDB" id="A0A939KRE6"/>
<dbReference type="PROSITE" id="PS51257">
    <property type="entry name" value="PROKAR_LIPOPROTEIN"/>
    <property type="match status" value="1"/>
</dbReference>
<feature type="signal peptide" evidence="1">
    <location>
        <begin position="1"/>
        <end position="25"/>
    </location>
</feature>
<protein>
    <submittedName>
        <fullName evidence="2">Uncharacterized protein</fullName>
    </submittedName>
</protein>
<organism evidence="2 3">
    <name type="scientific">Acetobacter garciniae</name>
    <dbReference type="NCBI Taxonomy" id="2817435"/>
    <lineage>
        <taxon>Bacteria</taxon>
        <taxon>Pseudomonadati</taxon>
        <taxon>Pseudomonadota</taxon>
        <taxon>Alphaproteobacteria</taxon>
        <taxon>Acetobacterales</taxon>
        <taxon>Acetobacteraceae</taxon>
        <taxon>Acetobacter</taxon>
    </lineage>
</organism>
<evidence type="ECO:0000256" key="1">
    <source>
        <dbReference type="SAM" id="SignalP"/>
    </source>
</evidence>
<keyword evidence="1" id="KW-0732">Signal</keyword>
<dbReference type="Proteomes" id="UP000664073">
    <property type="component" value="Unassembled WGS sequence"/>
</dbReference>
<keyword evidence="3" id="KW-1185">Reference proteome</keyword>
<comment type="caution">
    <text evidence="2">The sequence shown here is derived from an EMBL/GenBank/DDBJ whole genome shotgun (WGS) entry which is preliminary data.</text>
</comment>
<proteinExistence type="predicted"/>
<accession>A0A939KRE6</accession>
<reference evidence="2" key="1">
    <citation type="submission" date="2021-03" db="EMBL/GenBank/DDBJ databases">
        <title>The complete genome sequence of Acetobacter sp. TBRC 12339.</title>
        <authorList>
            <person name="Charoenyingcharoen P."/>
            <person name="Yukphan P."/>
        </authorList>
    </citation>
    <scope>NUCLEOTIDE SEQUENCE</scope>
    <source>
        <strain evidence="2">TBRC 12339</strain>
    </source>
</reference>
<name>A0A939KRE6_9PROT</name>
<sequence>MRILSFLAVSAGIISVVACPNAAEAAHEVAQRPPVAYGTATISLRSGLEHSSVIVLGEAGAPWEQFTEVPYTASISSDIGKKPVMKKALFRDGVSGKISAVGQQNGHVALKIDLEDTTLVKIGHATAANGWTIDEPKTDVVEFHGTIDLADGQSVPLVFSGKTIGTVSWSAMTLPQPR</sequence>
<gene>
    <name evidence="2" type="ORF">J2D77_16485</name>
</gene>
<evidence type="ECO:0000313" key="2">
    <source>
        <dbReference type="EMBL" id="MBO1326742.1"/>
    </source>
</evidence>
<feature type="chain" id="PRO_5036761457" evidence="1">
    <location>
        <begin position="26"/>
        <end position="178"/>
    </location>
</feature>
<evidence type="ECO:0000313" key="3">
    <source>
        <dbReference type="Proteomes" id="UP000664073"/>
    </source>
</evidence>